<keyword evidence="5" id="KW-0809">Transit peptide</keyword>
<evidence type="ECO:0000259" key="11">
    <source>
        <dbReference type="Pfam" id="PF07992"/>
    </source>
</evidence>
<feature type="domain" description="External alternative NADH-ubiquinone oxidoreductase-like C-terminal" evidence="12">
    <location>
        <begin position="350"/>
        <end position="410"/>
    </location>
</feature>
<keyword evidence="7" id="KW-0520">NAD</keyword>
<dbReference type="PRINTS" id="PR00411">
    <property type="entry name" value="PNDRDTASEI"/>
</dbReference>
<dbReference type="Proteomes" id="UP001168363">
    <property type="component" value="Unassembled WGS sequence"/>
</dbReference>
<organism evidence="13 14">
    <name type="scientific">Nocardioides cremeus</name>
    <dbReference type="NCBI Taxonomy" id="3058044"/>
    <lineage>
        <taxon>Bacteria</taxon>
        <taxon>Bacillati</taxon>
        <taxon>Actinomycetota</taxon>
        <taxon>Actinomycetes</taxon>
        <taxon>Propionibacteriales</taxon>
        <taxon>Nocardioidaceae</taxon>
        <taxon>Nocardioides</taxon>
    </lineage>
</organism>
<feature type="transmembrane region" description="Helical" evidence="10">
    <location>
        <begin position="368"/>
        <end position="389"/>
    </location>
</feature>
<dbReference type="RefSeq" id="WP_302705438.1">
    <property type="nucleotide sequence ID" value="NZ_JAULSC010000001.1"/>
</dbReference>
<dbReference type="InterPro" id="IPR045024">
    <property type="entry name" value="NDH-2"/>
</dbReference>
<sequence length="442" mass="48011">MTETATRDAARPRVVVVGGGFAGLSAVRRLRDEDVDVTLVDRHTYSTLQPLLYQVATASLNAGDVTWFLRTIRSKQKNVRVINATVEAMDHDAREVVLDDGQRVAYDHLVVAAGATANFFGIKGAQEHALPLYTRSQALAIRDEVFSQLERAAARDPDRELRIIVVGGGATGVETAGALAELRNRDMAVTYPELDPARTHITLLEMMPVLLKPFSRKAQEYALASLVERGVDVRVDTAVQEVRPDGVVDADGNHIPAGIVVWASGVTVHDVVSQWDLPQGKGGRVQVDDHLRVVGRDGVLAAGDIAAGPGDDALPQLAQPALQGGRYAAGVIAARVRGEPPPPPFRYRDKGMMATIGRRAAVAQVKHLPTITGTLAWLLWMAVHVFYLLGVRNRIATIVNLSARYVFWRHGHDAIVGETDLRGPGPGTRDRDLEVRRRRPPG</sequence>
<comment type="caution">
    <text evidence="13">The sequence shown here is derived from an EMBL/GenBank/DDBJ whole genome shotgun (WGS) entry which is preliminary data.</text>
</comment>
<dbReference type="InterPro" id="IPR036188">
    <property type="entry name" value="FAD/NAD-bd_sf"/>
</dbReference>
<dbReference type="InterPro" id="IPR023753">
    <property type="entry name" value="FAD/NAD-binding_dom"/>
</dbReference>
<keyword evidence="4" id="KW-0274">FAD</keyword>
<evidence type="ECO:0000256" key="2">
    <source>
        <dbReference type="ARBA" id="ARBA00012637"/>
    </source>
</evidence>
<comment type="similarity">
    <text evidence="1">Belongs to the NADH dehydrogenase family.</text>
</comment>
<keyword evidence="3" id="KW-0285">Flavoprotein</keyword>
<evidence type="ECO:0000256" key="6">
    <source>
        <dbReference type="ARBA" id="ARBA00023002"/>
    </source>
</evidence>
<protein>
    <recommendedName>
        <fullName evidence="2">NADH:ubiquinone reductase (non-electrogenic)</fullName>
        <ecNumber evidence="2">1.6.5.9</ecNumber>
    </recommendedName>
</protein>
<dbReference type="GO" id="GO:0016491">
    <property type="term" value="F:oxidoreductase activity"/>
    <property type="evidence" value="ECO:0007669"/>
    <property type="project" value="UniProtKB-KW"/>
</dbReference>
<name>A0ABT8TNA4_9ACTN</name>
<dbReference type="InterPro" id="IPR054585">
    <property type="entry name" value="NDH2-like_C"/>
</dbReference>
<dbReference type="SUPFAM" id="SSF51905">
    <property type="entry name" value="FAD/NAD(P)-binding domain"/>
    <property type="match status" value="2"/>
</dbReference>
<feature type="region of interest" description="Disordered" evidence="9">
    <location>
        <begin position="418"/>
        <end position="442"/>
    </location>
</feature>
<reference evidence="13" key="1">
    <citation type="submission" date="2023-06" db="EMBL/GenBank/DDBJ databases">
        <title>Genome sequence of Nocardioides sp. SOB44.</title>
        <authorList>
            <person name="Zhang G."/>
        </authorList>
    </citation>
    <scope>NUCLEOTIDE SEQUENCE</scope>
    <source>
        <strain evidence="13">SOB44</strain>
    </source>
</reference>
<dbReference type="EC" id="1.6.5.9" evidence="2"/>
<keyword evidence="6 13" id="KW-0560">Oxidoreductase</keyword>
<dbReference type="PANTHER" id="PTHR43706:SF47">
    <property type="entry name" value="EXTERNAL NADH-UBIQUINONE OXIDOREDUCTASE 1, MITOCHONDRIAL-RELATED"/>
    <property type="match status" value="1"/>
</dbReference>
<evidence type="ECO:0000256" key="8">
    <source>
        <dbReference type="ARBA" id="ARBA00047599"/>
    </source>
</evidence>
<dbReference type="PANTHER" id="PTHR43706">
    <property type="entry name" value="NADH DEHYDROGENASE"/>
    <property type="match status" value="1"/>
</dbReference>
<keyword evidence="10" id="KW-1133">Transmembrane helix</keyword>
<evidence type="ECO:0000256" key="3">
    <source>
        <dbReference type="ARBA" id="ARBA00022630"/>
    </source>
</evidence>
<dbReference type="Pfam" id="PF07992">
    <property type="entry name" value="Pyr_redox_2"/>
    <property type="match status" value="1"/>
</dbReference>
<dbReference type="Pfam" id="PF22366">
    <property type="entry name" value="NDH2_C"/>
    <property type="match status" value="1"/>
</dbReference>
<keyword evidence="10" id="KW-0472">Membrane</keyword>
<evidence type="ECO:0000256" key="4">
    <source>
        <dbReference type="ARBA" id="ARBA00022827"/>
    </source>
</evidence>
<dbReference type="PRINTS" id="PR00368">
    <property type="entry name" value="FADPNR"/>
</dbReference>
<proteinExistence type="inferred from homology"/>
<evidence type="ECO:0000256" key="1">
    <source>
        <dbReference type="ARBA" id="ARBA00005272"/>
    </source>
</evidence>
<evidence type="ECO:0000256" key="9">
    <source>
        <dbReference type="SAM" id="MobiDB-lite"/>
    </source>
</evidence>
<keyword evidence="14" id="KW-1185">Reference proteome</keyword>
<keyword evidence="10" id="KW-0812">Transmembrane</keyword>
<gene>
    <name evidence="13" type="ORF">QWJ41_01790</name>
</gene>
<evidence type="ECO:0000313" key="14">
    <source>
        <dbReference type="Proteomes" id="UP001168363"/>
    </source>
</evidence>
<accession>A0ABT8TNA4</accession>
<dbReference type="Gene3D" id="3.50.50.100">
    <property type="match status" value="1"/>
</dbReference>
<feature type="domain" description="FAD/NAD(P)-binding" evidence="11">
    <location>
        <begin position="13"/>
        <end position="325"/>
    </location>
</feature>
<comment type="catalytic activity">
    <reaction evidence="8">
        <text>a quinone + NADH + H(+) = a quinol + NAD(+)</text>
        <dbReference type="Rhea" id="RHEA:46160"/>
        <dbReference type="ChEBI" id="CHEBI:15378"/>
        <dbReference type="ChEBI" id="CHEBI:24646"/>
        <dbReference type="ChEBI" id="CHEBI:57540"/>
        <dbReference type="ChEBI" id="CHEBI:57945"/>
        <dbReference type="ChEBI" id="CHEBI:132124"/>
        <dbReference type="EC" id="1.6.5.9"/>
    </reaction>
</comment>
<evidence type="ECO:0000256" key="10">
    <source>
        <dbReference type="SAM" id="Phobius"/>
    </source>
</evidence>
<evidence type="ECO:0000256" key="5">
    <source>
        <dbReference type="ARBA" id="ARBA00022946"/>
    </source>
</evidence>
<evidence type="ECO:0000256" key="7">
    <source>
        <dbReference type="ARBA" id="ARBA00023027"/>
    </source>
</evidence>
<evidence type="ECO:0000313" key="13">
    <source>
        <dbReference type="EMBL" id="MDO3394443.1"/>
    </source>
</evidence>
<evidence type="ECO:0000259" key="12">
    <source>
        <dbReference type="Pfam" id="PF22366"/>
    </source>
</evidence>
<dbReference type="EMBL" id="JAULSC010000001">
    <property type="protein sequence ID" value="MDO3394443.1"/>
    <property type="molecule type" value="Genomic_DNA"/>
</dbReference>